<accession>A0A392W457</accession>
<sequence length="27" mass="2955">MTTVRSPVTAIGRRLKLLDGRADPESD</sequence>
<reference evidence="1 2" key="1">
    <citation type="journal article" date="2018" name="Front. Plant Sci.">
        <title>Red Clover (Trifolium pratense) and Zigzag Clover (T. medium) - A Picture of Genomic Similarities and Differences.</title>
        <authorList>
            <person name="Dluhosova J."/>
            <person name="Istvanek J."/>
            <person name="Nedelnik J."/>
            <person name="Repkova J."/>
        </authorList>
    </citation>
    <scope>NUCLEOTIDE SEQUENCE [LARGE SCALE GENOMIC DNA]</scope>
    <source>
        <strain evidence="2">cv. 10/8</strain>
        <tissue evidence="1">Leaf</tissue>
    </source>
</reference>
<comment type="caution">
    <text evidence="1">The sequence shown here is derived from an EMBL/GenBank/DDBJ whole genome shotgun (WGS) entry which is preliminary data.</text>
</comment>
<evidence type="ECO:0000313" key="2">
    <source>
        <dbReference type="Proteomes" id="UP000265520"/>
    </source>
</evidence>
<protein>
    <submittedName>
        <fullName evidence="1">Uncharacterized protein</fullName>
    </submittedName>
</protein>
<evidence type="ECO:0000313" key="1">
    <source>
        <dbReference type="EMBL" id="MCI95097.1"/>
    </source>
</evidence>
<dbReference type="AlphaFoldDB" id="A0A392W457"/>
<name>A0A392W457_9FABA</name>
<proteinExistence type="predicted"/>
<dbReference type="EMBL" id="LXQA011375833">
    <property type="protein sequence ID" value="MCI95097.1"/>
    <property type="molecule type" value="Genomic_DNA"/>
</dbReference>
<organism evidence="1 2">
    <name type="scientific">Trifolium medium</name>
    <dbReference type="NCBI Taxonomy" id="97028"/>
    <lineage>
        <taxon>Eukaryota</taxon>
        <taxon>Viridiplantae</taxon>
        <taxon>Streptophyta</taxon>
        <taxon>Embryophyta</taxon>
        <taxon>Tracheophyta</taxon>
        <taxon>Spermatophyta</taxon>
        <taxon>Magnoliopsida</taxon>
        <taxon>eudicotyledons</taxon>
        <taxon>Gunneridae</taxon>
        <taxon>Pentapetalae</taxon>
        <taxon>rosids</taxon>
        <taxon>fabids</taxon>
        <taxon>Fabales</taxon>
        <taxon>Fabaceae</taxon>
        <taxon>Papilionoideae</taxon>
        <taxon>50 kb inversion clade</taxon>
        <taxon>NPAAA clade</taxon>
        <taxon>Hologalegina</taxon>
        <taxon>IRL clade</taxon>
        <taxon>Trifolieae</taxon>
        <taxon>Trifolium</taxon>
    </lineage>
</organism>
<keyword evidence="2" id="KW-1185">Reference proteome</keyword>
<dbReference type="Proteomes" id="UP000265520">
    <property type="component" value="Unassembled WGS sequence"/>
</dbReference>